<protein>
    <submittedName>
        <fullName evidence="2">Uncharacterized protein</fullName>
    </submittedName>
</protein>
<reference evidence="2 3" key="2">
    <citation type="journal article" date="2013" name="Genome Announc.">
        <title>Genome Sequence of Growth-Improving Paenibacillus mucilaginosus Strain KNP414.</title>
        <authorList>
            <person name="Lu J.J."/>
            <person name="Wang J.F."/>
            <person name="Hu X.F."/>
        </authorList>
    </citation>
    <scope>NUCLEOTIDE SEQUENCE [LARGE SCALE GENOMIC DNA]</scope>
    <source>
        <strain evidence="2 3">KNP414</strain>
    </source>
</reference>
<sequence>MVCPERQRSAAAEGGAAAEDLPQAGRPKFTEVLFHGKIPTDAHAGSHASPNARFHAEHDA</sequence>
<reference evidence="3" key="1">
    <citation type="submission" date="2011-06" db="EMBL/GenBank/DDBJ databases">
        <title>Complete genome sequence of Paenibacillus mucilaginosus KNP414.</title>
        <authorList>
            <person name="Wang J."/>
            <person name="Hu S."/>
            <person name="Hu X."/>
            <person name="Zhang B."/>
            <person name="Dong D."/>
            <person name="Zhang S."/>
            <person name="Zhao K."/>
            <person name="Wu D."/>
        </authorList>
    </citation>
    <scope>NUCLEOTIDE SEQUENCE [LARGE SCALE GENOMIC DNA]</scope>
    <source>
        <strain evidence="3">KNP414</strain>
    </source>
</reference>
<feature type="compositionally biased region" description="Low complexity" evidence="1">
    <location>
        <begin position="10"/>
        <end position="19"/>
    </location>
</feature>
<dbReference type="HOGENOM" id="CLU_2937253_0_0_9"/>
<dbReference type="AlphaFoldDB" id="F8FAC6"/>
<name>F8FAC6_PAEMK</name>
<organism evidence="2 3">
    <name type="scientific">Paenibacillus mucilaginosus (strain KNP414)</name>
    <dbReference type="NCBI Taxonomy" id="1036673"/>
    <lineage>
        <taxon>Bacteria</taxon>
        <taxon>Bacillati</taxon>
        <taxon>Bacillota</taxon>
        <taxon>Bacilli</taxon>
        <taxon>Bacillales</taxon>
        <taxon>Paenibacillaceae</taxon>
        <taxon>Paenibacillus</taxon>
    </lineage>
</organism>
<gene>
    <name evidence="2" type="ordered locus">KNP414_00989</name>
</gene>
<evidence type="ECO:0000313" key="2">
    <source>
        <dbReference type="EMBL" id="AEI39579.1"/>
    </source>
</evidence>
<feature type="region of interest" description="Disordered" evidence="1">
    <location>
        <begin position="40"/>
        <end position="60"/>
    </location>
</feature>
<feature type="region of interest" description="Disordered" evidence="1">
    <location>
        <begin position="1"/>
        <end position="25"/>
    </location>
</feature>
<dbReference type="KEGG" id="pms:KNP414_00989"/>
<proteinExistence type="predicted"/>
<accession>F8FAC6</accession>
<evidence type="ECO:0000313" key="3">
    <source>
        <dbReference type="Proteomes" id="UP000006620"/>
    </source>
</evidence>
<dbReference type="EMBL" id="CP002869">
    <property type="protein sequence ID" value="AEI39579.1"/>
    <property type="molecule type" value="Genomic_DNA"/>
</dbReference>
<dbReference type="Proteomes" id="UP000006620">
    <property type="component" value="Chromosome"/>
</dbReference>
<evidence type="ECO:0000256" key="1">
    <source>
        <dbReference type="SAM" id="MobiDB-lite"/>
    </source>
</evidence>